<reference evidence="3 4" key="1">
    <citation type="submission" date="2019-02" db="EMBL/GenBank/DDBJ databases">
        <title>Pedobacter sp. RP-1-14 sp. nov., isolated from Arctic soil.</title>
        <authorList>
            <person name="Dahal R.H."/>
        </authorList>
    </citation>
    <scope>NUCLEOTIDE SEQUENCE [LARGE SCALE GENOMIC DNA]</scope>
    <source>
        <strain evidence="3 4">RP-1-14</strain>
    </source>
</reference>
<organism evidence="3 4">
    <name type="scientific">Pedobacter psychroterrae</name>
    <dbReference type="NCBI Taxonomy" id="2530453"/>
    <lineage>
        <taxon>Bacteria</taxon>
        <taxon>Pseudomonadati</taxon>
        <taxon>Bacteroidota</taxon>
        <taxon>Sphingobacteriia</taxon>
        <taxon>Sphingobacteriales</taxon>
        <taxon>Sphingobacteriaceae</taxon>
        <taxon>Pedobacter</taxon>
    </lineage>
</organism>
<feature type="domain" description="CYTH" evidence="2">
    <location>
        <begin position="2"/>
        <end position="155"/>
    </location>
</feature>
<dbReference type="OrthoDB" id="9805588at2"/>
<dbReference type="SMART" id="SM01118">
    <property type="entry name" value="CYTH"/>
    <property type="match status" value="1"/>
</dbReference>
<dbReference type="Gene3D" id="2.40.320.10">
    <property type="entry name" value="Hypothetical Protein Pfu-838710-001"/>
    <property type="match status" value="1"/>
</dbReference>
<proteinExistence type="predicted"/>
<sequence length="155" mass="17921">MGIEIERKFLVKMDLWQALEKPEGKHYRQGYLLNKEDRVVRIRIAGDQGFITIKGAGDGISRIEYEYEIPKSDAEEMLERFQPEGIEKIRYRIPEGSGLVWELDEFLGANQGLVLAEIELSSQDQRFTKPDWLGQEVSEDERYSNSSLALRPLQS</sequence>
<dbReference type="Proteomes" id="UP000293347">
    <property type="component" value="Unassembled WGS sequence"/>
</dbReference>
<feature type="active site" description="Proton acceptor" evidence="1">
    <location>
        <position position="31"/>
    </location>
</feature>
<accession>A0A4R0NLZ7</accession>
<dbReference type="PANTHER" id="PTHR40114:SF1">
    <property type="entry name" value="SLR0698 PROTEIN"/>
    <property type="match status" value="1"/>
</dbReference>
<dbReference type="InterPro" id="IPR012042">
    <property type="entry name" value="NeuTTM/CthTTM-like"/>
</dbReference>
<dbReference type="SUPFAM" id="SSF55154">
    <property type="entry name" value="CYTH-like phosphatases"/>
    <property type="match status" value="1"/>
</dbReference>
<name>A0A4R0NLZ7_9SPHI</name>
<dbReference type="CDD" id="cd07891">
    <property type="entry name" value="CYTH-like_CthTTM-like_1"/>
    <property type="match status" value="1"/>
</dbReference>
<dbReference type="PANTHER" id="PTHR40114">
    <property type="entry name" value="SLR0698 PROTEIN"/>
    <property type="match status" value="1"/>
</dbReference>
<evidence type="ECO:0000313" key="3">
    <source>
        <dbReference type="EMBL" id="TCD01209.1"/>
    </source>
</evidence>
<keyword evidence="4" id="KW-1185">Reference proteome</keyword>
<dbReference type="PIRSF" id="PIRSF016487">
    <property type="entry name" value="CYTH_UCP016487"/>
    <property type="match status" value="1"/>
</dbReference>
<dbReference type="AlphaFoldDB" id="A0A4R0NLZ7"/>
<dbReference type="InterPro" id="IPR033469">
    <property type="entry name" value="CYTH-like_dom_sf"/>
</dbReference>
<evidence type="ECO:0000259" key="2">
    <source>
        <dbReference type="PROSITE" id="PS51707"/>
    </source>
</evidence>
<evidence type="ECO:0000313" key="4">
    <source>
        <dbReference type="Proteomes" id="UP000293347"/>
    </source>
</evidence>
<dbReference type="RefSeq" id="WP_131595901.1">
    <property type="nucleotide sequence ID" value="NZ_SJSL01000002.1"/>
</dbReference>
<dbReference type="Pfam" id="PF01928">
    <property type="entry name" value="CYTH"/>
    <property type="match status" value="1"/>
</dbReference>
<dbReference type="PROSITE" id="PS51707">
    <property type="entry name" value="CYTH"/>
    <property type="match status" value="1"/>
</dbReference>
<dbReference type="EMBL" id="SJSL01000002">
    <property type="protein sequence ID" value="TCD01209.1"/>
    <property type="molecule type" value="Genomic_DNA"/>
</dbReference>
<gene>
    <name evidence="3" type="ORF">EZ437_10635</name>
</gene>
<comment type="caution">
    <text evidence="3">The sequence shown here is derived from an EMBL/GenBank/DDBJ whole genome shotgun (WGS) entry which is preliminary data.</text>
</comment>
<protein>
    <submittedName>
        <fullName evidence="3">CYTH domain-containing protein</fullName>
    </submittedName>
</protein>
<dbReference type="InterPro" id="IPR023577">
    <property type="entry name" value="CYTH_domain"/>
</dbReference>
<evidence type="ECO:0000256" key="1">
    <source>
        <dbReference type="PIRSR" id="PIRSR016487-1"/>
    </source>
</evidence>